<keyword evidence="2" id="KW-1133">Transmembrane helix</keyword>
<evidence type="ECO:0000256" key="2">
    <source>
        <dbReference type="SAM" id="Phobius"/>
    </source>
</evidence>
<evidence type="ECO:0000313" key="5">
    <source>
        <dbReference type="Proteomes" id="UP000236751"/>
    </source>
</evidence>
<dbReference type="AlphaFoldDB" id="A0A1H5VUK3"/>
<feature type="domain" description="SPOR" evidence="3">
    <location>
        <begin position="120"/>
        <end position="200"/>
    </location>
</feature>
<dbReference type="PANTHER" id="PTHR38687:SF2">
    <property type="entry name" value="CELL DIVISION PROTEIN FTSN"/>
    <property type="match status" value="1"/>
</dbReference>
<proteinExistence type="predicted"/>
<feature type="compositionally biased region" description="Basic and acidic residues" evidence="1">
    <location>
        <begin position="80"/>
        <end position="89"/>
    </location>
</feature>
<dbReference type="Pfam" id="PF05036">
    <property type="entry name" value="SPOR"/>
    <property type="match status" value="1"/>
</dbReference>
<dbReference type="Gene3D" id="3.30.70.1070">
    <property type="entry name" value="Sporulation related repeat"/>
    <property type="match status" value="1"/>
</dbReference>
<dbReference type="RefSeq" id="WP_104009722.1">
    <property type="nucleotide sequence ID" value="NC_007614.1"/>
</dbReference>
<dbReference type="EMBL" id="FNVK01000014">
    <property type="protein sequence ID" value="SEF90985.1"/>
    <property type="molecule type" value="Genomic_DNA"/>
</dbReference>
<dbReference type="PANTHER" id="PTHR38687">
    <property type="entry name" value="CELL DIVISION PROTEIN DEDD-RELATED"/>
    <property type="match status" value="1"/>
</dbReference>
<dbReference type="InterPro" id="IPR036680">
    <property type="entry name" value="SPOR-like_sf"/>
</dbReference>
<evidence type="ECO:0000259" key="3">
    <source>
        <dbReference type="PROSITE" id="PS51724"/>
    </source>
</evidence>
<gene>
    <name evidence="4" type="ORF">SAMN05216403_11455</name>
</gene>
<keyword evidence="2" id="KW-0812">Transmembrane</keyword>
<evidence type="ECO:0000256" key="1">
    <source>
        <dbReference type="SAM" id="MobiDB-lite"/>
    </source>
</evidence>
<name>A0A1H5VUK3_NITMU</name>
<dbReference type="OrthoDB" id="7063246at2"/>
<sequence length="203" mass="22404">MTHPYLNRDYKTPLYSGKKTGTLFFGMFIGYVLGLLTAMGTWMYMSQAPSPFISQDKVAEASANGNAADKPEKEEEAAGIEDKTAKASDSKPRFEFYNILPSTEEPVTEQQLKQAAKQPPTSQDKYFLQAGAFQNPNDAENMKAKLAMLGVEAAVQTAEVPQKGLWHRVRVGPFSNVDDMNRIRASLQQNGVQTSPIRVHEGA</sequence>
<dbReference type="PROSITE" id="PS51724">
    <property type="entry name" value="SPOR"/>
    <property type="match status" value="1"/>
</dbReference>
<feature type="region of interest" description="Disordered" evidence="1">
    <location>
        <begin position="63"/>
        <end position="89"/>
    </location>
</feature>
<feature type="transmembrane region" description="Helical" evidence="2">
    <location>
        <begin position="21"/>
        <end position="45"/>
    </location>
</feature>
<protein>
    <submittedName>
        <fullName evidence="4">Sporulation related domain-containing protein</fullName>
    </submittedName>
</protein>
<dbReference type="SUPFAM" id="SSF110997">
    <property type="entry name" value="Sporulation related repeat"/>
    <property type="match status" value="1"/>
</dbReference>
<accession>A0A1H5VUK3</accession>
<keyword evidence="2" id="KW-0472">Membrane</keyword>
<reference evidence="4 5" key="1">
    <citation type="submission" date="2016-10" db="EMBL/GenBank/DDBJ databases">
        <authorList>
            <person name="de Groot N.N."/>
        </authorList>
    </citation>
    <scope>NUCLEOTIDE SEQUENCE [LARGE SCALE GENOMIC DNA]</scope>
    <source>
        <strain evidence="4 5">Nl13</strain>
    </source>
</reference>
<evidence type="ECO:0000313" key="4">
    <source>
        <dbReference type="EMBL" id="SEF90985.1"/>
    </source>
</evidence>
<dbReference type="Proteomes" id="UP000236751">
    <property type="component" value="Unassembled WGS sequence"/>
</dbReference>
<dbReference type="GO" id="GO:0042834">
    <property type="term" value="F:peptidoglycan binding"/>
    <property type="evidence" value="ECO:0007669"/>
    <property type="project" value="InterPro"/>
</dbReference>
<organism evidence="4 5">
    <name type="scientific">Nitrosospira multiformis (strain ATCC 25196 / NCIMB 11849 / C 71)</name>
    <dbReference type="NCBI Taxonomy" id="323848"/>
    <lineage>
        <taxon>Bacteria</taxon>
        <taxon>Pseudomonadati</taxon>
        <taxon>Pseudomonadota</taxon>
        <taxon>Betaproteobacteria</taxon>
        <taxon>Nitrosomonadales</taxon>
        <taxon>Nitrosomonadaceae</taxon>
        <taxon>Nitrosospira</taxon>
    </lineage>
</organism>
<dbReference type="InterPro" id="IPR007730">
    <property type="entry name" value="SPOR-like_dom"/>
</dbReference>
<dbReference type="InterPro" id="IPR052521">
    <property type="entry name" value="Cell_div_SPOR-domain"/>
</dbReference>